<reference evidence="4" key="1">
    <citation type="submission" date="2024-07" db="EMBL/GenBank/DDBJ databases">
        <authorList>
            <person name="fu j."/>
        </authorList>
    </citation>
    <scope>NUCLEOTIDE SEQUENCE</scope>
    <source>
        <strain evidence="4">P10A9</strain>
    </source>
</reference>
<dbReference type="Gene3D" id="3.90.1340.10">
    <property type="entry name" value="Phage tail collar domain"/>
    <property type="match status" value="1"/>
</dbReference>
<feature type="signal peptide" evidence="2">
    <location>
        <begin position="1"/>
        <end position="37"/>
    </location>
</feature>
<accession>A0AB39L1R3</accession>
<evidence type="ECO:0000259" key="3">
    <source>
        <dbReference type="Pfam" id="PF07484"/>
    </source>
</evidence>
<dbReference type="InterPro" id="IPR011083">
    <property type="entry name" value="Phage_tail_collar_dom"/>
</dbReference>
<feature type="domain" description="Phage tail collar" evidence="3">
    <location>
        <begin position="137"/>
        <end position="177"/>
    </location>
</feature>
<dbReference type="AlphaFoldDB" id="A0AB39L1R3"/>
<dbReference type="KEGG" id="spue:AB5L97_16605"/>
<proteinExistence type="predicted"/>
<name>A0AB39L1R3_9MICC</name>
<gene>
    <name evidence="4" type="ORF">AB5L97_16605</name>
</gene>
<dbReference type="EMBL" id="CP163302">
    <property type="protein sequence ID" value="XDP44869.1"/>
    <property type="molecule type" value="Genomic_DNA"/>
</dbReference>
<evidence type="ECO:0000313" key="4">
    <source>
        <dbReference type="EMBL" id="XDP44869.1"/>
    </source>
</evidence>
<evidence type="ECO:0000256" key="2">
    <source>
        <dbReference type="SAM" id="SignalP"/>
    </source>
</evidence>
<sequence>MSFTALVSSLKRSRVRAVSVGAAAVLLAAGGVTVANAVTPASAGGVFYACTNGANVQAATIELNTQPHCSNAQTLTQWNAQGPAGPAGPQGPQGIQGPAGPGTTAFGTNTNTAAAGRAIECYIGEVLLTAGSVAQGTPANGQLLSINQNAALFSLLGTTYGGNGTTNFALPDLRSAAPNNMTYSICTVGVFPSRN</sequence>
<keyword evidence="2" id="KW-0732">Signal</keyword>
<dbReference type="RefSeq" id="WP_369045482.1">
    <property type="nucleotide sequence ID" value="NZ_CP163302.1"/>
</dbReference>
<feature type="region of interest" description="Disordered" evidence="1">
    <location>
        <begin position="78"/>
        <end position="108"/>
    </location>
</feature>
<evidence type="ECO:0000256" key="1">
    <source>
        <dbReference type="SAM" id="MobiDB-lite"/>
    </source>
</evidence>
<feature type="compositionally biased region" description="Low complexity" evidence="1">
    <location>
        <begin position="90"/>
        <end position="108"/>
    </location>
</feature>
<protein>
    <submittedName>
        <fullName evidence="4">Tail fiber protein</fullName>
    </submittedName>
</protein>
<dbReference type="Pfam" id="PF07484">
    <property type="entry name" value="Collar"/>
    <property type="match status" value="1"/>
</dbReference>
<dbReference type="SUPFAM" id="SSF88874">
    <property type="entry name" value="Receptor-binding domain of short tail fibre protein gp12"/>
    <property type="match status" value="1"/>
</dbReference>
<dbReference type="InterPro" id="IPR037053">
    <property type="entry name" value="Phage_tail_collar_dom_sf"/>
</dbReference>
<organism evidence="4">
    <name type="scientific">Sinomonas puerhi</name>
    <dbReference type="NCBI Taxonomy" id="3238584"/>
    <lineage>
        <taxon>Bacteria</taxon>
        <taxon>Bacillati</taxon>
        <taxon>Actinomycetota</taxon>
        <taxon>Actinomycetes</taxon>
        <taxon>Micrococcales</taxon>
        <taxon>Micrococcaceae</taxon>
        <taxon>Sinomonas</taxon>
    </lineage>
</organism>
<feature type="chain" id="PRO_5044236460" evidence="2">
    <location>
        <begin position="38"/>
        <end position="195"/>
    </location>
</feature>